<dbReference type="Proteomes" id="UP000823388">
    <property type="component" value="Chromosome 8K"/>
</dbReference>
<accession>A0A8T0PNZ9</accession>
<organism evidence="2 3">
    <name type="scientific">Panicum virgatum</name>
    <name type="common">Blackwell switchgrass</name>
    <dbReference type="NCBI Taxonomy" id="38727"/>
    <lineage>
        <taxon>Eukaryota</taxon>
        <taxon>Viridiplantae</taxon>
        <taxon>Streptophyta</taxon>
        <taxon>Embryophyta</taxon>
        <taxon>Tracheophyta</taxon>
        <taxon>Spermatophyta</taxon>
        <taxon>Magnoliopsida</taxon>
        <taxon>Liliopsida</taxon>
        <taxon>Poales</taxon>
        <taxon>Poaceae</taxon>
        <taxon>PACMAD clade</taxon>
        <taxon>Panicoideae</taxon>
        <taxon>Panicodae</taxon>
        <taxon>Paniceae</taxon>
        <taxon>Panicinae</taxon>
        <taxon>Panicum</taxon>
        <taxon>Panicum sect. Hiantes</taxon>
    </lineage>
</organism>
<feature type="compositionally biased region" description="Low complexity" evidence="1">
    <location>
        <begin position="1"/>
        <end position="19"/>
    </location>
</feature>
<comment type="caution">
    <text evidence="2">The sequence shown here is derived from an EMBL/GenBank/DDBJ whole genome shotgun (WGS) entry which is preliminary data.</text>
</comment>
<gene>
    <name evidence="2" type="ORF">PVAP13_8KG395180</name>
</gene>
<reference evidence="2" key="1">
    <citation type="submission" date="2020-05" db="EMBL/GenBank/DDBJ databases">
        <title>WGS assembly of Panicum virgatum.</title>
        <authorList>
            <person name="Lovell J.T."/>
            <person name="Jenkins J."/>
            <person name="Shu S."/>
            <person name="Juenger T.E."/>
            <person name="Schmutz J."/>
        </authorList>
    </citation>
    <scope>NUCLEOTIDE SEQUENCE</scope>
    <source>
        <strain evidence="2">AP13</strain>
    </source>
</reference>
<evidence type="ECO:0000313" key="3">
    <source>
        <dbReference type="Proteomes" id="UP000823388"/>
    </source>
</evidence>
<dbReference type="EMBL" id="CM029051">
    <property type="protein sequence ID" value="KAG2564077.1"/>
    <property type="molecule type" value="Genomic_DNA"/>
</dbReference>
<proteinExistence type="predicted"/>
<dbReference type="AlphaFoldDB" id="A0A8T0PNZ9"/>
<sequence>MRGKSSIGSPSSIQSSTRLLRSRRHRPRSFISTRRLAQKERSTAAARLIIVTRSCRFLWSFPRHPPPPPSDSLWFYLSSYRGLDYLCR</sequence>
<keyword evidence="3" id="KW-1185">Reference proteome</keyword>
<name>A0A8T0PNZ9_PANVG</name>
<evidence type="ECO:0000313" key="2">
    <source>
        <dbReference type="EMBL" id="KAG2564077.1"/>
    </source>
</evidence>
<feature type="region of interest" description="Disordered" evidence="1">
    <location>
        <begin position="1"/>
        <end position="27"/>
    </location>
</feature>
<evidence type="ECO:0000256" key="1">
    <source>
        <dbReference type="SAM" id="MobiDB-lite"/>
    </source>
</evidence>
<protein>
    <submittedName>
        <fullName evidence="2">Uncharacterized protein</fullName>
    </submittedName>
</protein>